<accession>A0A2T3MWQ4</accession>
<evidence type="ECO:0000256" key="2">
    <source>
        <dbReference type="ARBA" id="ARBA00093628"/>
    </source>
</evidence>
<keyword evidence="4" id="KW-1185">Reference proteome</keyword>
<comment type="caution">
    <text evidence="3">The sequence shown here is derived from an EMBL/GenBank/DDBJ whole genome shotgun (WGS) entry which is preliminary data.</text>
</comment>
<dbReference type="EMBL" id="PYMC01000009">
    <property type="protein sequence ID" value="PSW04372.1"/>
    <property type="molecule type" value="Genomic_DNA"/>
</dbReference>
<evidence type="ECO:0000313" key="4">
    <source>
        <dbReference type="Proteomes" id="UP000240904"/>
    </source>
</evidence>
<dbReference type="AlphaFoldDB" id="A0A2T3MWQ4"/>
<proteinExistence type="inferred from homology"/>
<dbReference type="InterPro" id="IPR007335">
    <property type="entry name" value="DUF413"/>
</dbReference>
<protein>
    <recommendedName>
        <fullName evidence="2">Macrodomain Ori protein</fullName>
    </recommendedName>
</protein>
<dbReference type="Pfam" id="PF04219">
    <property type="entry name" value="DUF413"/>
    <property type="match status" value="1"/>
</dbReference>
<comment type="similarity">
    <text evidence="1">Belongs to the MaoP family.</text>
</comment>
<name>A0A2T3MWQ4_9GAMM</name>
<dbReference type="RefSeq" id="WP_107283901.1">
    <property type="nucleotide sequence ID" value="NZ_PYMC01000009.1"/>
</dbReference>
<reference evidence="3 4" key="1">
    <citation type="submission" date="2018-03" db="EMBL/GenBank/DDBJ databases">
        <title>Whole genome sequencing of Histamine producing bacteria.</title>
        <authorList>
            <person name="Butler K."/>
        </authorList>
    </citation>
    <scope>NUCLEOTIDE SEQUENCE [LARGE SCALE GENOMIC DNA]</scope>
    <source>
        <strain evidence="3 4">DSM 16190</strain>
    </source>
</reference>
<dbReference type="OrthoDB" id="6400110at2"/>
<sequence>MRSEGKFYDDKNFPRGFNRSGDFTINEADTLENFGRTMKALYEGQITPVEESEVNFIKEITGQQEVTSHYARCWVKYLNKTQNKSITYTLCNTQRNSNESYGESDVEFD</sequence>
<evidence type="ECO:0000313" key="3">
    <source>
        <dbReference type="EMBL" id="PSW04372.1"/>
    </source>
</evidence>
<evidence type="ECO:0000256" key="1">
    <source>
        <dbReference type="ARBA" id="ARBA00093464"/>
    </source>
</evidence>
<dbReference type="Proteomes" id="UP000240904">
    <property type="component" value="Unassembled WGS sequence"/>
</dbReference>
<organism evidence="3 4">
    <name type="scientific">Photobacterium lipolyticum</name>
    <dbReference type="NCBI Taxonomy" id="266810"/>
    <lineage>
        <taxon>Bacteria</taxon>
        <taxon>Pseudomonadati</taxon>
        <taxon>Pseudomonadota</taxon>
        <taxon>Gammaproteobacteria</taxon>
        <taxon>Vibrionales</taxon>
        <taxon>Vibrionaceae</taxon>
        <taxon>Photobacterium</taxon>
    </lineage>
</organism>
<gene>
    <name evidence="3" type="ORF">C9I89_13695</name>
</gene>